<protein>
    <submittedName>
        <fullName evidence="1">Uncharacterized protein</fullName>
    </submittedName>
</protein>
<reference evidence="2" key="1">
    <citation type="journal article" date="2010" name="Genome Res.">
        <title>Population genomic sequencing of Coccidioides fungi reveals recent hybridization and transposon control.</title>
        <authorList>
            <person name="Neafsey D.E."/>
            <person name="Barker B.M."/>
            <person name="Sharpton T.J."/>
            <person name="Stajich J.E."/>
            <person name="Park D.J."/>
            <person name="Whiston E."/>
            <person name="Hung C.-Y."/>
            <person name="McMahan C."/>
            <person name="White J."/>
            <person name="Sykes S."/>
            <person name="Heiman D."/>
            <person name="Young S."/>
            <person name="Zeng Q."/>
            <person name="Abouelleil A."/>
            <person name="Aftuck L."/>
            <person name="Bessette D."/>
            <person name="Brown A."/>
            <person name="FitzGerald M."/>
            <person name="Lui A."/>
            <person name="Macdonald J.P."/>
            <person name="Priest M."/>
            <person name="Orbach M.J."/>
            <person name="Galgiani J.N."/>
            <person name="Kirkland T.N."/>
            <person name="Cole G.T."/>
            <person name="Birren B.W."/>
            <person name="Henn M.R."/>
            <person name="Taylor J.W."/>
            <person name="Rounsley S.D."/>
        </authorList>
    </citation>
    <scope>NUCLEOTIDE SEQUENCE [LARGE SCALE GENOMIC DNA]</scope>
    <source>
        <strain evidence="2">RMSCC 3703</strain>
    </source>
</reference>
<gene>
    <name evidence="1" type="ORF">CISG_03837</name>
</gene>
<dbReference type="Proteomes" id="UP000054559">
    <property type="component" value="Unassembled WGS sequence"/>
</dbReference>
<evidence type="ECO:0000313" key="1">
    <source>
        <dbReference type="EMBL" id="KMU73859.1"/>
    </source>
</evidence>
<proteinExistence type="predicted"/>
<evidence type="ECO:0000313" key="2">
    <source>
        <dbReference type="Proteomes" id="UP000054559"/>
    </source>
</evidence>
<name>A0A0J8QN57_COCIT</name>
<dbReference type="AlphaFoldDB" id="A0A0J8QN57"/>
<dbReference type="EMBL" id="DS268132">
    <property type="protein sequence ID" value="KMU73859.1"/>
    <property type="molecule type" value="Genomic_DNA"/>
</dbReference>
<organism evidence="1 2">
    <name type="scientific">Coccidioides immitis RMSCC 3703</name>
    <dbReference type="NCBI Taxonomy" id="454286"/>
    <lineage>
        <taxon>Eukaryota</taxon>
        <taxon>Fungi</taxon>
        <taxon>Dikarya</taxon>
        <taxon>Ascomycota</taxon>
        <taxon>Pezizomycotina</taxon>
        <taxon>Eurotiomycetes</taxon>
        <taxon>Eurotiomycetidae</taxon>
        <taxon>Onygenales</taxon>
        <taxon>Onygenaceae</taxon>
        <taxon>Coccidioides</taxon>
    </lineage>
</organism>
<sequence length="116" mass="13220">MVVLLRASTGWVMEEHVVGLLRTAWLQLSWYHHLNVVHYSLPLSHGDELQKKYCGHVEINQTLTSPKTERAQSHFSKAGAPRERLVTITAYDIWIVHVVSLDLCAVIESPKASEYK</sequence>
<accession>A0A0J8QN57</accession>